<reference evidence="1 2" key="1">
    <citation type="submission" date="2024-09" db="EMBL/GenBank/DDBJ databases">
        <authorList>
            <person name="Sun Q."/>
            <person name="Mori K."/>
        </authorList>
    </citation>
    <scope>NUCLEOTIDE SEQUENCE [LARGE SCALE GENOMIC DNA]</scope>
    <source>
        <strain evidence="1 2">CCM 7609</strain>
    </source>
</reference>
<proteinExistence type="predicted"/>
<evidence type="ECO:0000313" key="1">
    <source>
        <dbReference type="EMBL" id="MFB9073536.1"/>
    </source>
</evidence>
<accession>A0ABV5G3N3</accession>
<gene>
    <name evidence="1" type="ORF">ACFFX0_20980</name>
</gene>
<sequence length="40" mass="4464">MSQIGQDLGVDTSSWPGAPVRWSSWSGVDSLASWWSRVKR</sequence>
<organism evidence="1 2">
    <name type="scientific">Citricoccus parietis</name>
    <dbReference type="NCBI Taxonomy" id="592307"/>
    <lineage>
        <taxon>Bacteria</taxon>
        <taxon>Bacillati</taxon>
        <taxon>Actinomycetota</taxon>
        <taxon>Actinomycetes</taxon>
        <taxon>Micrococcales</taxon>
        <taxon>Micrococcaceae</taxon>
        <taxon>Citricoccus</taxon>
    </lineage>
</organism>
<dbReference type="EMBL" id="JBHMFI010000001">
    <property type="protein sequence ID" value="MFB9073536.1"/>
    <property type="molecule type" value="Genomic_DNA"/>
</dbReference>
<evidence type="ECO:0000313" key="2">
    <source>
        <dbReference type="Proteomes" id="UP001589575"/>
    </source>
</evidence>
<name>A0ABV5G3N3_9MICC</name>
<keyword evidence="2" id="KW-1185">Reference proteome</keyword>
<comment type="caution">
    <text evidence="1">The sequence shown here is derived from an EMBL/GenBank/DDBJ whole genome shotgun (WGS) entry which is preliminary data.</text>
</comment>
<dbReference type="Proteomes" id="UP001589575">
    <property type="component" value="Unassembled WGS sequence"/>
</dbReference>
<protein>
    <submittedName>
        <fullName evidence="1">Uncharacterized protein</fullName>
    </submittedName>
</protein>